<dbReference type="Gene3D" id="3.40.605.10">
    <property type="entry name" value="Aldehyde Dehydrogenase, Chain A, domain 1"/>
    <property type="match status" value="1"/>
</dbReference>
<dbReference type="InterPro" id="IPR016163">
    <property type="entry name" value="Ald_DH_C"/>
</dbReference>
<evidence type="ECO:0000256" key="1">
    <source>
        <dbReference type="ARBA" id="ARBA00023002"/>
    </source>
</evidence>
<dbReference type="PANTHER" id="PTHR42862:SF1">
    <property type="entry name" value="DELTA-1-PYRROLINE-5-CARBOXYLATE DEHYDROGENASE 2, ISOFORM A-RELATED"/>
    <property type="match status" value="1"/>
</dbReference>
<organism evidence="4 5">
    <name type="scientific">Nitrococcus mobilis Nb-231</name>
    <dbReference type="NCBI Taxonomy" id="314278"/>
    <lineage>
        <taxon>Bacteria</taxon>
        <taxon>Pseudomonadati</taxon>
        <taxon>Pseudomonadota</taxon>
        <taxon>Gammaproteobacteria</taxon>
        <taxon>Chromatiales</taxon>
        <taxon>Ectothiorhodospiraceae</taxon>
        <taxon>Nitrococcus</taxon>
    </lineage>
</organism>
<proteinExistence type="predicted"/>
<accession>A4BNX0</accession>
<evidence type="ECO:0000259" key="3">
    <source>
        <dbReference type="Pfam" id="PF00171"/>
    </source>
</evidence>
<dbReference type="HOGENOM" id="CLU_036377_1_0_6"/>
<keyword evidence="2" id="KW-0520">NAD</keyword>
<dbReference type="Pfam" id="PF00171">
    <property type="entry name" value="Aldedh"/>
    <property type="match status" value="1"/>
</dbReference>
<dbReference type="GO" id="GO:0009898">
    <property type="term" value="C:cytoplasmic side of plasma membrane"/>
    <property type="evidence" value="ECO:0007669"/>
    <property type="project" value="TreeGrafter"/>
</dbReference>
<feature type="domain" description="Aldehyde dehydrogenase" evidence="3">
    <location>
        <begin position="86"/>
        <end position="485"/>
    </location>
</feature>
<sequence>MSQEFFTKHRATLEQAIEITRCRDYWSPYPEVPSGKIYGEAAAAAGQAAFEGRLHQRFVLQQPGSVADVGDEVSPYGFGLGVRYPKTELDQLLPAMQASLPAWRDAGAEARAGVCLEILARLNKRSFEMAQAVMHTTGQGFVMAFQAGATHAQDRGLEAIAYAYEAMSRIPPHSRWIKPQGKHEPLRMDKTFHVVPRGLALLIGVSTFPTWNGYPGLFASLVTGNPVMVKPHPATVLPLALTVEVAQEVLAEAGFDPWLVALVADSREAPVTKELARRPEIRLIDYTGSTAFGNWLEEHCRQAQLYTEKAGVNSVIVDSTDNLQGLVHNLAFSLSLYSGQMCTTPQNIYVPRDGIETEQGWLGADEFAQAIAEGITRLLADGERAAELLGALQSENTARRIAEAARLGEVVLASEPRGHPRFADARVHTPLLLKVGAEPSDRYDREWFGPIAFVVATESTDESIERSRGSALAHGAITWSVYATEAAVLERTQHAALEAGVALSCNLTDGVYVNQSAAFSDFHATGANPAANACLCDAAFVANRFRVVQTRRHAV</sequence>
<evidence type="ECO:0000256" key="2">
    <source>
        <dbReference type="ARBA" id="ARBA00023027"/>
    </source>
</evidence>
<comment type="caution">
    <text evidence="4">The sequence shown here is derived from an EMBL/GenBank/DDBJ whole genome shotgun (WGS) entry which is preliminary data.</text>
</comment>
<keyword evidence="5" id="KW-1185">Reference proteome</keyword>
<dbReference type="eggNOG" id="COG1012">
    <property type="taxonomic scope" value="Bacteria"/>
</dbReference>
<dbReference type="SUPFAM" id="SSF53720">
    <property type="entry name" value="ALDH-like"/>
    <property type="match status" value="1"/>
</dbReference>
<reference evidence="4 5" key="1">
    <citation type="submission" date="2006-02" db="EMBL/GenBank/DDBJ databases">
        <authorList>
            <person name="Waterbury J."/>
            <person name="Ferriera S."/>
            <person name="Johnson J."/>
            <person name="Kravitz S."/>
            <person name="Halpern A."/>
            <person name="Remington K."/>
            <person name="Beeson K."/>
            <person name="Tran B."/>
            <person name="Rogers Y.-H."/>
            <person name="Friedman R."/>
            <person name="Venter J.C."/>
        </authorList>
    </citation>
    <scope>NUCLEOTIDE SEQUENCE [LARGE SCALE GENOMIC DNA]</scope>
    <source>
        <strain evidence="4 5">Nb-231</strain>
    </source>
</reference>
<dbReference type="PANTHER" id="PTHR42862">
    <property type="entry name" value="DELTA-1-PYRROLINE-5-CARBOXYLATE DEHYDROGENASE 1, ISOFORM A-RELATED"/>
    <property type="match status" value="1"/>
</dbReference>
<dbReference type="Proteomes" id="UP000003374">
    <property type="component" value="Unassembled WGS sequence"/>
</dbReference>
<protein>
    <submittedName>
        <fullName evidence="4">Phenylacetic acid degradation protein paaN2</fullName>
    </submittedName>
</protein>
<dbReference type="InterPro" id="IPR050485">
    <property type="entry name" value="Proline_metab_enzyme"/>
</dbReference>
<dbReference type="EMBL" id="AAOF01000002">
    <property type="protein sequence ID" value="EAR22919.1"/>
    <property type="molecule type" value="Genomic_DNA"/>
</dbReference>
<dbReference type="InterPro" id="IPR015590">
    <property type="entry name" value="Aldehyde_DH_dom"/>
</dbReference>
<dbReference type="CDD" id="cd07127">
    <property type="entry name" value="ALDH_PAD-PaaZ"/>
    <property type="match status" value="1"/>
</dbReference>
<keyword evidence="1" id="KW-0560">Oxidoreductase</keyword>
<dbReference type="GO" id="GO:0003842">
    <property type="term" value="F:L-glutamate gamma-semialdehyde dehydrogenase activity"/>
    <property type="evidence" value="ECO:0007669"/>
    <property type="project" value="TreeGrafter"/>
</dbReference>
<dbReference type="GO" id="GO:0010133">
    <property type="term" value="P:L-proline catabolic process to L-glutamate"/>
    <property type="evidence" value="ECO:0007669"/>
    <property type="project" value="TreeGrafter"/>
</dbReference>
<dbReference type="InterPro" id="IPR016161">
    <property type="entry name" value="Ald_DH/histidinol_DH"/>
</dbReference>
<dbReference type="Gene3D" id="3.40.309.10">
    <property type="entry name" value="Aldehyde Dehydrogenase, Chain A, domain 2"/>
    <property type="match status" value="1"/>
</dbReference>
<dbReference type="InterPro" id="IPR011975">
    <property type="entry name" value="PaaN_2"/>
</dbReference>
<dbReference type="RefSeq" id="WP_005002396.1">
    <property type="nucleotide sequence ID" value="NZ_CH672427.1"/>
</dbReference>
<name>A4BNX0_9GAMM</name>
<dbReference type="NCBIfam" id="TIGR02288">
    <property type="entry name" value="PaaN_2"/>
    <property type="match status" value="1"/>
</dbReference>
<dbReference type="AlphaFoldDB" id="A4BNX0"/>
<evidence type="ECO:0000313" key="4">
    <source>
        <dbReference type="EMBL" id="EAR22919.1"/>
    </source>
</evidence>
<dbReference type="OrthoDB" id="5288459at2"/>
<dbReference type="STRING" id="314278.NB231_10713"/>
<gene>
    <name evidence="4" type="ORF">NB231_10713</name>
</gene>
<dbReference type="InterPro" id="IPR016162">
    <property type="entry name" value="Ald_DH_N"/>
</dbReference>
<evidence type="ECO:0000313" key="5">
    <source>
        <dbReference type="Proteomes" id="UP000003374"/>
    </source>
</evidence>